<evidence type="ECO:0000313" key="6">
    <source>
        <dbReference type="Proteomes" id="UP000516437"/>
    </source>
</evidence>
<dbReference type="InterPro" id="IPR036226">
    <property type="entry name" value="LipOase_C_sf"/>
</dbReference>
<dbReference type="EMBL" id="RXIC02000026">
    <property type="protein sequence ID" value="KAB1204571.1"/>
    <property type="molecule type" value="Genomic_DNA"/>
</dbReference>
<dbReference type="Pfam" id="PF00305">
    <property type="entry name" value="Lipoxygenase"/>
    <property type="match status" value="1"/>
</dbReference>
<feature type="domain" description="Lipoxygenase" evidence="4">
    <location>
        <begin position="1"/>
        <end position="141"/>
    </location>
</feature>
<evidence type="ECO:0000256" key="3">
    <source>
        <dbReference type="ARBA" id="ARBA00023002"/>
    </source>
</evidence>
<sequence>MVACPQDLRDLIDILTTITWVTSGHHAAANFGQYAYGGYFPNRPTIARTNMPTEDPTEEEWEKFMKKPEHALLQCFPSQLQATRVMAVLDILSNHSPDDKYLGEEMEPSWAKDPVIKAAFERFQGRLKELEGIIDERNSNT</sequence>
<reference evidence="5 6" key="1">
    <citation type="journal article" date="2019" name="Plant Biotechnol. J.">
        <title>The red bayberry genome and genetic basis of sex determination.</title>
        <authorList>
            <person name="Jia H.M."/>
            <person name="Jia H.J."/>
            <person name="Cai Q.L."/>
            <person name="Wang Y."/>
            <person name="Zhao H.B."/>
            <person name="Yang W.F."/>
            <person name="Wang G.Y."/>
            <person name="Li Y.H."/>
            <person name="Zhan D.L."/>
            <person name="Shen Y.T."/>
            <person name="Niu Q.F."/>
            <person name="Chang L."/>
            <person name="Qiu J."/>
            <person name="Zhao L."/>
            <person name="Xie H.B."/>
            <person name="Fu W.Y."/>
            <person name="Jin J."/>
            <person name="Li X.W."/>
            <person name="Jiao Y."/>
            <person name="Zhou C.C."/>
            <person name="Tu T."/>
            <person name="Chai C.Y."/>
            <person name="Gao J.L."/>
            <person name="Fan L.J."/>
            <person name="van de Weg E."/>
            <person name="Wang J.Y."/>
            <person name="Gao Z.S."/>
        </authorList>
    </citation>
    <scope>NUCLEOTIDE SEQUENCE [LARGE SCALE GENOMIC DNA]</scope>
    <source>
        <tissue evidence="5">Leaves</tissue>
    </source>
</reference>
<evidence type="ECO:0000256" key="1">
    <source>
        <dbReference type="ARBA" id="ARBA00022723"/>
    </source>
</evidence>
<evidence type="ECO:0000313" key="5">
    <source>
        <dbReference type="EMBL" id="KAB1204571.1"/>
    </source>
</evidence>
<gene>
    <name evidence="5" type="ORF">CJ030_MR8G021777</name>
</gene>
<dbReference type="AlphaFoldDB" id="A0A6A1UWA6"/>
<evidence type="ECO:0000259" key="4">
    <source>
        <dbReference type="PROSITE" id="PS51393"/>
    </source>
</evidence>
<dbReference type="GO" id="GO:0034440">
    <property type="term" value="P:lipid oxidation"/>
    <property type="evidence" value="ECO:0007669"/>
    <property type="project" value="InterPro"/>
</dbReference>
<dbReference type="PROSITE" id="PS51393">
    <property type="entry name" value="LIPOXYGENASE_3"/>
    <property type="match status" value="1"/>
</dbReference>
<keyword evidence="1" id="KW-0479">Metal-binding</keyword>
<keyword evidence="2" id="KW-0223">Dioxygenase</keyword>
<comment type="caution">
    <text evidence="5">The sequence shown here is derived from an EMBL/GenBank/DDBJ whole genome shotgun (WGS) entry which is preliminary data.</text>
</comment>
<proteinExistence type="predicted"/>
<evidence type="ECO:0000256" key="2">
    <source>
        <dbReference type="ARBA" id="ARBA00022964"/>
    </source>
</evidence>
<protein>
    <submittedName>
        <fullName evidence="5">Linoleate 13S-lipoxygenase 2-1, chloroplastic</fullName>
    </submittedName>
</protein>
<name>A0A6A1UWA6_9ROSI</name>
<accession>A0A6A1UWA6</accession>
<dbReference type="SUPFAM" id="SSF48484">
    <property type="entry name" value="Lipoxigenase"/>
    <property type="match status" value="1"/>
</dbReference>
<dbReference type="GO" id="GO:0016702">
    <property type="term" value="F:oxidoreductase activity, acting on single donors with incorporation of molecular oxygen, incorporation of two atoms of oxygen"/>
    <property type="evidence" value="ECO:0007669"/>
    <property type="project" value="InterPro"/>
</dbReference>
<dbReference type="InterPro" id="IPR013819">
    <property type="entry name" value="LipOase_C"/>
</dbReference>
<dbReference type="InterPro" id="IPR000907">
    <property type="entry name" value="LipOase"/>
</dbReference>
<keyword evidence="6" id="KW-1185">Reference proteome</keyword>
<dbReference type="PANTHER" id="PTHR11771">
    <property type="entry name" value="LIPOXYGENASE"/>
    <property type="match status" value="1"/>
</dbReference>
<organism evidence="5 6">
    <name type="scientific">Morella rubra</name>
    <name type="common">Chinese bayberry</name>
    <dbReference type="NCBI Taxonomy" id="262757"/>
    <lineage>
        <taxon>Eukaryota</taxon>
        <taxon>Viridiplantae</taxon>
        <taxon>Streptophyta</taxon>
        <taxon>Embryophyta</taxon>
        <taxon>Tracheophyta</taxon>
        <taxon>Spermatophyta</taxon>
        <taxon>Magnoliopsida</taxon>
        <taxon>eudicotyledons</taxon>
        <taxon>Gunneridae</taxon>
        <taxon>Pentapetalae</taxon>
        <taxon>rosids</taxon>
        <taxon>fabids</taxon>
        <taxon>Fagales</taxon>
        <taxon>Myricaceae</taxon>
        <taxon>Morella</taxon>
    </lineage>
</organism>
<dbReference type="Gene3D" id="1.20.245.10">
    <property type="entry name" value="Lipoxygenase-1, Domain 5"/>
    <property type="match status" value="1"/>
</dbReference>
<keyword evidence="3" id="KW-0560">Oxidoreductase</keyword>
<dbReference type="Proteomes" id="UP000516437">
    <property type="component" value="Chromosome 8"/>
</dbReference>
<dbReference type="OrthoDB" id="407298at2759"/>
<dbReference type="GO" id="GO:0046872">
    <property type="term" value="F:metal ion binding"/>
    <property type="evidence" value="ECO:0007669"/>
    <property type="project" value="UniProtKB-KW"/>
</dbReference>